<evidence type="ECO:0000259" key="7">
    <source>
        <dbReference type="Pfam" id="PF02770"/>
    </source>
</evidence>
<protein>
    <submittedName>
        <fullName evidence="9">Acyl-CoA dehydrogenase</fullName>
    </submittedName>
</protein>
<reference evidence="10" key="1">
    <citation type="journal article" date="2019" name="Int. J. Syst. Evol. Microbiol.">
        <title>The Global Catalogue of Microorganisms (GCM) 10K type strain sequencing project: providing services to taxonomists for standard genome sequencing and annotation.</title>
        <authorList>
            <consortium name="The Broad Institute Genomics Platform"/>
            <consortium name="The Broad Institute Genome Sequencing Center for Infectious Disease"/>
            <person name="Wu L."/>
            <person name="Ma J."/>
        </authorList>
    </citation>
    <scope>NUCLEOTIDE SEQUENCE [LARGE SCALE GENOMIC DNA]</scope>
    <source>
        <strain evidence="10">KCTC 23917</strain>
    </source>
</reference>
<name>A0ABQ2XQQ9_9BURK</name>
<dbReference type="Pfam" id="PF02771">
    <property type="entry name" value="Acyl-CoA_dh_N"/>
    <property type="match status" value="1"/>
</dbReference>
<dbReference type="Proteomes" id="UP000653343">
    <property type="component" value="Unassembled WGS sequence"/>
</dbReference>
<dbReference type="EMBL" id="BMYU01000001">
    <property type="protein sequence ID" value="GGX29534.1"/>
    <property type="molecule type" value="Genomic_DNA"/>
</dbReference>
<dbReference type="SUPFAM" id="SSF47203">
    <property type="entry name" value="Acyl-CoA dehydrogenase C-terminal domain-like"/>
    <property type="match status" value="1"/>
</dbReference>
<dbReference type="PANTHER" id="PTHR43884">
    <property type="entry name" value="ACYL-COA DEHYDROGENASE"/>
    <property type="match status" value="1"/>
</dbReference>
<gene>
    <name evidence="9" type="ORF">GCM10010946_03110</name>
</gene>
<keyword evidence="3" id="KW-0285">Flavoprotein</keyword>
<evidence type="ECO:0000256" key="4">
    <source>
        <dbReference type="ARBA" id="ARBA00022827"/>
    </source>
</evidence>
<evidence type="ECO:0000256" key="1">
    <source>
        <dbReference type="ARBA" id="ARBA00001974"/>
    </source>
</evidence>
<feature type="domain" description="Acyl-CoA dehydrogenase/oxidase N-terminal" evidence="8">
    <location>
        <begin position="31"/>
        <end position="111"/>
    </location>
</feature>
<dbReference type="CDD" id="cd00567">
    <property type="entry name" value="ACAD"/>
    <property type="match status" value="1"/>
</dbReference>
<dbReference type="RefSeq" id="WP_189355249.1">
    <property type="nucleotide sequence ID" value="NZ_BMYU01000001.1"/>
</dbReference>
<evidence type="ECO:0000313" key="10">
    <source>
        <dbReference type="Proteomes" id="UP000653343"/>
    </source>
</evidence>
<evidence type="ECO:0000259" key="6">
    <source>
        <dbReference type="Pfam" id="PF00441"/>
    </source>
</evidence>
<dbReference type="InterPro" id="IPR013786">
    <property type="entry name" value="AcylCoA_DH/ox_N"/>
</dbReference>
<dbReference type="Gene3D" id="2.40.110.10">
    <property type="entry name" value="Butyryl-CoA Dehydrogenase, subunit A, domain 2"/>
    <property type="match status" value="1"/>
</dbReference>
<dbReference type="SUPFAM" id="SSF56645">
    <property type="entry name" value="Acyl-CoA dehydrogenase NM domain-like"/>
    <property type="match status" value="1"/>
</dbReference>
<evidence type="ECO:0000259" key="8">
    <source>
        <dbReference type="Pfam" id="PF02771"/>
    </source>
</evidence>
<evidence type="ECO:0000313" key="9">
    <source>
        <dbReference type="EMBL" id="GGX29534.1"/>
    </source>
</evidence>
<evidence type="ECO:0000256" key="2">
    <source>
        <dbReference type="ARBA" id="ARBA00009347"/>
    </source>
</evidence>
<dbReference type="Pfam" id="PF00441">
    <property type="entry name" value="Acyl-CoA_dh_1"/>
    <property type="match status" value="1"/>
</dbReference>
<evidence type="ECO:0000256" key="3">
    <source>
        <dbReference type="ARBA" id="ARBA00022630"/>
    </source>
</evidence>
<keyword evidence="4" id="KW-0274">FAD</keyword>
<feature type="domain" description="Acyl-CoA dehydrogenase/oxidase C-terminal" evidence="6">
    <location>
        <begin position="234"/>
        <end position="384"/>
    </location>
</feature>
<organism evidence="9 10">
    <name type="scientific">Undibacterium squillarum</name>
    <dbReference type="NCBI Taxonomy" id="1131567"/>
    <lineage>
        <taxon>Bacteria</taxon>
        <taxon>Pseudomonadati</taxon>
        <taxon>Pseudomonadota</taxon>
        <taxon>Betaproteobacteria</taxon>
        <taxon>Burkholderiales</taxon>
        <taxon>Oxalobacteraceae</taxon>
        <taxon>Undibacterium</taxon>
    </lineage>
</organism>
<accession>A0ABQ2XQQ9</accession>
<feature type="domain" description="Acyl-CoA oxidase/dehydrogenase middle" evidence="7">
    <location>
        <begin position="123"/>
        <end position="221"/>
    </location>
</feature>
<dbReference type="Gene3D" id="1.10.540.10">
    <property type="entry name" value="Acyl-CoA dehydrogenase/oxidase, N-terminal domain"/>
    <property type="match status" value="1"/>
</dbReference>
<evidence type="ECO:0000256" key="5">
    <source>
        <dbReference type="SAM" id="Coils"/>
    </source>
</evidence>
<comment type="caution">
    <text evidence="9">The sequence shown here is derived from an EMBL/GenBank/DDBJ whole genome shotgun (WGS) entry which is preliminary data.</text>
</comment>
<dbReference type="Pfam" id="PF02770">
    <property type="entry name" value="Acyl-CoA_dh_M"/>
    <property type="match status" value="1"/>
</dbReference>
<dbReference type="InterPro" id="IPR006091">
    <property type="entry name" value="Acyl-CoA_Oxase/DH_mid-dom"/>
</dbReference>
<dbReference type="InterPro" id="IPR009100">
    <property type="entry name" value="AcylCoA_DH/oxidase_NM_dom_sf"/>
</dbReference>
<dbReference type="InterPro" id="IPR037069">
    <property type="entry name" value="AcylCoA_DH/ox_N_sf"/>
</dbReference>
<proteinExistence type="inferred from homology"/>
<keyword evidence="5" id="KW-0175">Coiled coil</keyword>
<dbReference type="InterPro" id="IPR009075">
    <property type="entry name" value="AcylCo_DH/oxidase_C"/>
</dbReference>
<dbReference type="InterPro" id="IPR046373">
    <property type="entry name" value="Acyl-CoA_Oxase/DH_mid-dom_sf"/>
</dbReference>
<dbReference type="Gene3D" id="1.20.140.10">
    <property type="entry name" value="Butyryl-CoA Dehydrogenase, subunit A, domain 3"/>
    <property type="match status" value="1"/>
</dbReference>
<dbReference type="InterPro" id="IPR036250">
    <property type="entry name" value="AcylCo_DH-like_C"/>
</dbReference>
<comment type="cofactor">
    <cofactor evidence="1">
        <name>FAD</name>
        <dbReference type="ChEBI" id="CHEBI:57692"/>
    </cofactor>
</comment>
<feature type="coiled-coil region" evidence="5">
    <location>
        <begin position="458"/>
        <end position="485"/>
    </location>
</feature>
<keyword evidence="10" id="KW-1185">Reference proteome</keyword>
<comment type="similarity">
    <text evidence="2">Belongs to the acyl-CoA dehydrogenase family.</text>
</comment>
<sequence>MTPDQYRFAAETDQRFGDPALSSNLFSYAKAMALDEADAFPEAEVTRLHNLGLHQVYVPVQLGGQFESAESFVALGRVLARRNMSAAVSYSTMLWTMLAWIGGHSDQKQKIARWVLNNGEFPCLAYSEKTHGADLIANELTAEVQEDGSYRLSGEKWPINRATRSGFLVLLAKVRDDTSLRNHSLFIVNKRELDCRQYYHLPRVKTHGLRGCDISGVGFRDALMPASARIGQEGHGLELALKGFQVTRTFCTALSLGVGDSALRLVTQFALERQLYNGRMADLPHTRETLANAYISQLMAETVSVISARGLHLFPKHFSSWSSVAKVQNTYLIDFSCQKLASLLGARYFMREEYCEGIFQKFLRDGAIVSVFDGSSIVCLDSLATLLPGIAKNRASNSRKLTPEEIRPLFDLRADLPAFPFESFELHGRGRDAVAESLPHLINILSKISADQPECARTAAISAQSEKLLQRLEQLESEIQNSEVVRGERNTPQQFAFAERYCAIHACICALGFWVFNREGLDEFCRQGVWLSAVLERGGSADFHTGSLQHNQVGQLLDQLFRQYRESQMFSLIPWQLAVAGQAEQNS</sequence>
<dbReference type="PANTHER" id="PTHR43884:SF19">
    <property type="entry name" value="ACYL-COA DEHYDROGENASE FADE4-RELATED"/>
    <property type="match status" value="1"/>
</dbReference>